<evidence type="ECO:0000313" key="3">
    <source>
        <dbReference type="Proteomes" id="UP001152523"/>
    </source>
</evidence>
<evidence type="ECO:0000256" key="1">
    <source>
        <dbReference type="SAM" id="MobiDB-lite"/>
    </source>
</evidence>
<dbReference type="EMBL" id="CAMAPF010000001">
    <property type="protein sequence ID" value="CAH9049952.1"/>
    <property type="molecule type" value="Genomic_DNA"/>
</dbReference>
<gene>
    <name evidence="2" type="ORF">CEPIT_LOCUS6</name>
</gene>
<name>A0AAV0BXX0_9ASTE</name>
<dbReference type="Proteomes" id="UP001152523">
    <property type="component" value="Unassembled WGS sequence"/>
</dbReference>
<feature type="compositionally biased region" description="Basic residues" evidence="1">
    <location>
        <begin position="46"/>
        <end position="57"/>
    </location>
</feature>
<feature type="compositionally biased region" description="Basic and acidic residues" evidence="1">
    <location>
        <begin position="26"/>
        <end position="35"/>
    </location>
</feature>
<dbReference type="AlphaFoldDB" id="A0AAV0BXX0"/>
<protein>
    <submittedName>
        <fullName evidence="2">Uncharacterized protein</fullName>
    </submittedName>
</protein>
<comment type="caution">
    <text evidence="2">The sequence shown here is derived from an EMBL/GenBank/DDBJ whole genome shotgun (WGS) entry which is preliminary data.</text>
</comment>
<organism evidence="2 3">
    <name type="scientific">Cuscuta epithymum</name>
    <dbReference type="NCBI Taxonomy" id="186058"/>
    <lineage>
        <taxon>Eukaryota</taxon>
        <taxon>Viridiplantae</taxon>
        <taxon>Streptophyta</taxon>
        <taxon>Embryophyta</taxon>
        <taxon>Tracheophyta</taxon>
        <taxon>Spermatophyta</taxon>
        <taxon>Magnoliopsida</taxon>
        <taxon>eudicotyledons</taxon>
        <taxon>Gunneridae</taxon>
        <taxon>Pentapetalae</taxon>
        <taxon>asterids</taxon>
        <taxon>lamiids</taxon>
        <taxon>Solanales</taxon>
        <taxon>Convolvulaceae</taxon>
        <taxon>Cuscuteae</taxon>
        <taxon>Cuscuta</taxon>
        <taxon>Cuscuta subgen. Cuscuta</taxon>
    </lineage>
</organism>
<reference evidence="2" key="1">
    <citation type="submission" date="2022-07" db="EMBL/GenBank/DDBJ databases">
        <authorList>
            <person name="Macas J."/>
            <person name="Novak P."/>
            <person name="Neumann P."/>
        </authorList>
    </citation>
    <scope>NUCLEOTIDE SEQUENCE</scope>
</reference>
<accession>A0AAV0BXX0</accession>
<proteinExistence type="predicted"/>
<feature type="region of interest" description="Disordered" evidence="1">
    <location>
        <begin position="1"/>
        <end position="75"/>
    </location>
</feature>
<sequence length="98" mass="10772">MSGTCETKKPRGRASKSTARSLGGEETMKRARETTDGSLGGEETRGKRRWVSGRRRNQRIENPSSSSKIRETEFALRGSGSIQGWKFGRSSKLGLGPQ</sequence>
<evidence type="ECO:0000313" key="2">
    <source>
        <dbReference type="EMBL" id="CAH9049952.1"/>
    </source>
</evidence>
<keyword evidence="3" id="KW-1185">Reference proteome</keyword>